<accession>A0ABN1PHF8</accession>
<organism evidence="1 2">
    <name type="scientific">Pseudonocardia zijingensis</name>
    <dbReference type="NCBI Taxonomy" id="153376"/>
    <lineage>
        <taxon>Bacteria</taxon>
        <taxon>Bacillati</taxon>
        <taxon>Actinomycetota</taxon>
        <taxon>Actinomycetes</taxon>
        <taxon>Pseudonocardiales</taxon>
        <taxon>Pseudonocardiaceae</taxon>
        <taxon>Pseudonocardia</taxon>
    </lineage>
</organism>
<gene>
    <name evidence="1" type="ORF">GCM10009559_14630</name>
</gene>
<evidence type="ECO:0000313" key="2">
    <source>
        <dbReference type="Proteomes" id="UP001499967"/>
    </source>
</evidence>
<sequence length="123" mass="13810">MGMGSGESDDDRAVQALVELKVGLEHTIERLGAAAARADELIERRRRGASWYEIVSTERPPLVIETITQVLDDLGELGSRFRREEALALQHEDVSITKIGELFRVSRQRVSTLLQGTRLRDQP</sequence>
<evidence type="ECO:0000313" key="1">
    <source>
        <dbReference type="EMBL" id="GAA0928291.1"/>
    </source>
</evidence>
<dbReference type="Proteomes" id="UP001499967">
    <property type="component" value="Unassembled WGS sequence"/>
</dbReference>
<evidence type="ECO:0008006" key="3">
    <source>
        <dbReference type="Google" id="ProtNLM"/>
    </source>
</evidence>
<dbReference type="EMBL" id="BAAAHP010000038">
    <property type="protein sequence ID" value="GAA0928291.1"/>
    <property type="molecule type" value="Genomic_DNA"/>
</dbReference>
<reference evidence="1 2" key="1">
    <citation type="journal article" date="2019" name="Int. J. Syst. Evol. Microbiol.">
        <title>The Global Catalogue of Microorganisms (GCM) 10K type strain sequencing project: providing services to taxonomists for standard genome sequencing and annotation.</title>
        <authorList>
            <consortium name="The Broad Institute Genomics Platform"/>
            <consortium name="The Broad Institute Genome Sequencing Center for Infectious Disease"/>
            <person name="Wu L."/>
            <person name="Ma J."/>
        </authorList>
    </citation>
    <scope>NUCLEOTIDE SEQUENCE [LARGE SCALE GENOMIC DNA]</scope>
    <source>
        <strain evidence="1 2">JCM 11117</strain>
    </source>
</reference>
<name>A0ABN1PHF8_9PSEU</name>
<keyword evidence="2" id="KW-1185">Reference proteome</keyword>
<protein>
    <recommendedName>
        <fullName evidence="3">Sigma-70-like protein</fullName>
    </recommendedName>
</protein>
<comment type="caution">
    <text evidence="1">The sequence shown here is derived from an EMBL/GenBank/DDBJ whole genome shotgun (WGS) entry which is preliminary data.</text>
</comment>
<proteinExistence type="predicted"/>